<dbReference type="Pfam" id="PF00583">
    <property type="entry name" value="Acetyltransf_1"/>
    <property type="match status" value="1"/>
</dbReference>
<sequence>MKHYSFNLCTIVSTFVLLATRAIEYRDYKRGDQFNNLLFNSECPGRKGIPCYVAVDTDKGPQAVIGFISMTIPKALTKTQDAAVRAHMRDPKKKGAFGYIDYVSKDASRIGDLIDCVEVSSDFRRRGIGTKLVDYSIELGRGTAGVIGMTLLVSEQDKEAVALYKKLGFLNVLSKLGYEEDLELYALYF</sequence>
<feature type="chain" id="PRO_5029714431" description="N-acetyltransferase domain-containing protein" evidence="1">
    <location>
        <begin position="23"/>
        <end position="189"/>
    </location>
</feature>
<dbReference type="Proteomes" id="UP000591131">
    <property type="component" value="Unassembled WGS sequence"/>
</dbReference>
<reference evidence="3 4" key="1">
    <citation type="submission" date="2020-04" db="EMBL/GenBank/DDBJ databases">
        <title>Perkinsus chesapeaki whole genome sequence.</title>
        <authorList>
            <person name="Bogema D.R."/>
        </authorList>
    </citation>
    <scope>NUCLEOTIDE SEQUENCE [LARGE SCALE GENOMIC DNA]</scope>
    <source>
        <strain evidence="3">ATCC PRA-425</strain>
    </source>
</reference>
<evidence type="ECO:0000313" key="4">
    <source>
        <dbReference type="Proteomes" id="UP000591131"/>
    </source>
</evidence>
<proteinExistence type="predicted"/>
<organism evidence="3 4">
    <name type="scientific">Perkinsus chesapeaki</name>
    <name type="common">Clam parasite</name>
    <name type="synonym">Perkinsus andrewsi</name>
    <dbReference type="NCBI Taxonomy" id="330153"/>
    <lineage>
        <taxon>Eukaryota</taxon>
        <taxon>Sar</taxon>
        <taxon>Alveolata</taxon>
        <taxon>Perkinsozoa</taxon>
        <taxon>Perkinsea</taxon>
        <taxon>Perkinsida</taxon>
        <taxon>Perkinsidae</taxon>
        <taxon>Perkinsus</taxon>
    </lineage>
</organism>
<dbReference type="GO" id="GO:0016747">
    <property type="term" value="F:acyltransferase activity, transferring groups other than amino-acyl groups"/>
    <property type="evidence" value="ECO:0007669"/>
    <property type="project" value="InterPro"/>
</dbReference>
<dbReference type="SUPFAM" id="SSF55729">
    <property type="entry name" value="Acyl-CoA N-acyltransferases (Nat)"/>
    <property type="match status" value="1"/>
</dbReference>
<dbReference type="OrthoDB" id="47374at2759"/>
<dbReference type="InterPro" id="IPR016181">
    <property type="entry name" value="Acyl_CoA_acyltransferase"/>
</dbReference>
<evidence type="ECO:0000313" key="3">
    <source>
        <dbReference type="EMBL" id="KAF4672828.1"/>
    </source>
</evidence>
<protein>
    <recommendedName>
        <fullName evidence="2">N-acetyltransferase domain-containing protein</fullName>
    </recommendedName>
</protein>
<feature type="domain" description="N-acetyltransferase" evidence="2">
    <location>
        <begin position="114"/>
        <end position="189"/>
    </location>
</feature>
<dbReference type="CDD" id="cd04301">
    <property type="entry name" value="NAT_SF"/>
    <property type="match status" value="1"/>
</dbReference>
<feature type="signal peptide" evidence="1">
    <location>
        <begin position="1"/>
        <end position="22"/>
    </location>
</feature>
<dbReference type="InterPro" id="IPR000182">
    <property type="entry name" value="GNAT_dom"/>
</dbReference>
<keyword evidence="4" id="KW-1185">Reference proteome</keyword>
<dbReference type="EMBL" id="JAAPAO010000098">
    <property type="protein sequence ID" value="KAF4672828.1"/>
    <property type="molecule type" value="Genomic_DNA"/>
</dbReference>
<dbReference type="Gene3D" id="3.40.630.30">
    <property type="match status" value="1"/>
</dbReference>
<dbReference type="PROSITE" id="PS51186">
    <property type="entry name" value="GNAT"/>
    <property type="match status" value="1"/>
</dbReference>
<name>A0A7J6MMK1_PERCH</name>
<comment type="caution">
    <text evidence="3">The sequence shown here is derived from an EMBL/GenBank/DDBJ whole genome shotgun (WGS) entry which is preliminary data.</text>
</comment>
<gene>
    <name evidence="3" type="ORF">FOL47_011319</name>
</gene>
<accession>A0A7J6MMK1</accession>
<evidence type="ECO:0000256" key="1">
    <source>
        <dbReference type="SAM" id="SignalP"/>
    </source>
</evidence>
<keyword evidence="1" id="KW-0732">Signal</keyword>
<evidence type="ECO:0000259" key="2">
    <source>
        <dbReference type="PROSITE" id="PS51186"/>
    </source>
</evidence>
<dbReference type="AlphaFoldDB" id="A0A7J6MMK1"/>